<reference evidence="1" key="1">
    <citation type="submission" date="2021-02" db="EMBL/GenBank/DDBJ databases">
        <title>First Annotated Genome of the Yellow-green Alga Tribonema minus.</title>
        <authorList>
            <person name="Mahan K.M."/>
        </authorList>
    </citation>
    <scope>NUCLEOTIDE SEQUENCE</scope>
    <source>
        <strain evidence="1">UTEX B ZZ1240</strain>
    </source>
</reference>
<protein>
    <submittedName>
        <fullName evidence="1">Uncharacterized protein</fullName>
    </submittedName>
</protein>
<accession>A0A836CEB8</accession>
<dbReference type="OrthoDB" id="14339at2759"/>
<evidence type="ECO:0000313" key="2">
    <source>
        <dbReference type="Proteomes" id="UP000664859"/>
    </source>
</evidence>
<dbReference type="EMBL" id="JAFCMP010000357">
    <property type="protein sequence ID" value="KAG5180821.1"/>
    <property type="molecule type" value="Genomic_DNA"/>
</dbReference>
<dbReference type="PANTHER" id="PTHR37332">
    <property type="entry name" value="EXPRESSED PROTEIN"/>
    <property type="match status" value="1"/>
</dbReference>
<sequence>MTKLQALVEKRKSSFVYLKKTHEGGCYWLNCVQLNRKPDLEAYAAEIPRARTTQLFYLGLSLARLLQSGCGGAAVVRGALQLFEEWEYHFAGNAAQSVRGLMAKVNTQTQGQGVEGGGSASGGGEDNNPVVARLCKFGSEMVYEHLLTPPLPFALDYFEVFFSLCDIICQVYNKLMEEECYSNVHVFEALVKVDAKVKRHVLNVTAKEFTEMSAKIARSELAALR</sequence>
<dbReference type="PANTHER" id="PTHR37332:SF1">
    <property type="entry name" value="ELMO DOMAIN-CONTAINING PROTEIN"/>
    <property type="match status" value="1"/>
</dbReference>
<organism evidence="1 2">
    <name type="scientific">Tribonema minus</name>
    <dbReference type="NCBI Taxonomy" id="303371"/>
    <lineage>
        <taxon>Eukaryota</taxon>
        <taxon>Sar</taxon>
        <taxon>Stramenopiles</taxon>
        <taxon>Ochrophyta</taxon>
        <taxon>PX clade</taxon>
        <taxon>Xanthophyceae</taxon>
        <taxon>Tribonematales</taxon>
        <taxon>Tribonemataceae</taxon>
        <taxon>Tribonema</taxon>
    </lineage>
</organism>
<evidence type="ECO:0000313" key="1">
    <source>
        <dbReference type="EMBL" id="KAG5180821.1"/>
    </source>
</evidence>
<comment type="caution">
    <text evidence="1">The sequence shown here is derived from an EMBL/GenBank/DDBJ whole genome shotgun (WGS) entry which is preliminary data.</text>
</comment>
<keyword evidence="2" id="KW-1185">Reference proteome</keyword>
<proteinExistence type="predicted"/>
<gene>
    <name evidence="1" type="ORF">JKP88DRAFT_200220</name>
</gene>
<name>A0A836CEB8_9STRA</name>
<dbReference type="AlphaFoldDB" id="A0A836CEB8"/>
<dbReference type="Proteomes" id="UP000664859">
    <property type="component" value="Unassembled WGS sequence"/>
</dbReference>